<feature type="compositionally biased region" description="Basic residues" evidence="1">
    <location>
        <begin position="111"/>
        <end position="126"/>
    </location>
</feature>
<accession>A0A645IG01</accession>
<evidence type="ECO:0000313" key="2">
    <source>
        <dbReference type="EMBL" id="MPN47224.1"/>
    </source>
</evidence>
<reference evidence="2" key="1">
    <citation type="submission" date="2019-08" db="EMBL/GenBank/DDBJ databases">
        <authorList>
            <person name="Kucharzyk K."/>
            <person name="Murdoch R.W."/>
            <person name="Higgins S."/>
            <person name="Loffler F."/>
        </authorList>
    </citation>
    <scope>NUCLEOTIDE SEQUENCE</scope>
</reference>
<sequence>MLPDRKGHVIEHRHVGEQGSELEQHAHAPAQGIELGLFHGRHFVASHPHLARRRAQLPANQVEQRRLAAAGAPHDGHHLALGKTHVDSREDGAIIVGKVQIANFDETVGGHGRKRFQERRDGKGRRQQNASANAGF</sequence>
<protein>
    <submittedName>
        <fullName evidence="2">Uncharacterized protein</fullName>
    </submittedName>
</protein>
<gene>
    <name evidence="2" type="ORF">SDC9_194825</name>
</gene>
<evidence type="ECO:0000256" key="1">
    <source>
        <dbReference type="SAM" id="MobiDB-lite"/>
    </source>
</evidence>
<dbReference type="AntiFam" id="ANF00095">
    <property type="entry name" value="Shadow ORF (opposite ABC transporters)"/>
</dbReference>
<feature type="compositionally biased region" description="Polar residues" evidence="1">
    <location>
        <begin position="127"/>
        <end position="136"/>
    </location>
</feature>
<name>A0A645IG01_9ZZZZ</name>
<organism evidence="2">
    <name type="scientific">bioreactor metagenome</name>
    <dbReference type="NCBI Taxonomy" id="1076179"/>
    <lineage>
        <taxon>unclassified sequences</taxon>
        <taxon>metagenomes</taxon>
        <taxon>ecological metagenomes</taxon>
    </lineage>
</organism>
<dbReference type="EMBL" id="VSSQ01108566">
    <property type="protein sequence ID" value="MPN47224.1"/>
    <property type="molecule type" value="Genomic_DNA"/>
</dbReference>
<feature type="region of interest" description="Disordered" evidence="1">
    <location>
        <begin position="110"/>
        <end position="136"/>
    </location>
</feature>
<proteinExistence type="predicted"/>
<dbReference type="AlphaFoldDB" id="A0A645IG01"/>
<comment type="caution">
    <text evidence="2">The sequence shown here is derived from an EMBL/GenBank/DDBJ whole genome shotgun (WGS) entry which is preliminary data.</text>
</comment>